<keyword evidence="3" id="KW-0270">Exopolysaccharide synthesis</keyword>
<dbReference type="GO" id="GO:0016772">
    <property type="term" value="F:transferase activity, transferring phosphorus-containing groups"/>
    <property type="evidence" value="ECO:0007669"/>
    <property type="project" value="InterPro"/>
</dbReference>
<dbReference type="AlphaFoldDB" id="A0A0U3NII0"/>
<dbReference type="GO" id="GO:0000271">
    <property type="term" value="P:polysaccharide biosynthetic process"/>
    <property type="evidence" value="ECO:0007669"/>
    <property type="project" value="UniProtKB-KW"/>
</dbReference>
<dbReference type="InterPro" id="IPR021520">
    <property type="entry name" value="Stealth_CR2"/>
</dbReference>
<sequence length="387" mass="42807">MDPQAWNGRRIDHSHRHGGPIDIVYLWVDGSDPLWQVKRQQAYAAWASRHAGDLAAYGNVLGRFRDNEELRFNLRALERFFPDHGQVYIVTDGQAPAWLSHDPGITVVDHQDLMTGSDLPVFDSGHIESYIHRIPGLSERFFYLNDDIFFGAPVDPAEWFGTPLSIAMEAAPSDIPDAPVPTETALVNAAALSRRWLRAQSPDYQHDPRLCAHAPRPLLRSAMFELERRAPELFQQVRSTPFRSWRVPPIVSDLVLRWMIHTGLAAPVTRDHLYIATGAEEAPQCFERLAERFGEWSFFCINDTCDDASADDARLLQVRGQLGALLPTPSRFEVPDGMAPHASVPCPHAPAASRAMPLQPLTAPPPGHAHSPSSPAPSPTTAGAAAV</sequence>
<feature type="region of interest" description="Disordered" evidence="4">
    <location>
        <begin position="333"/>
        <end position="387"/>
    </location>
</feature>
<feature type="compositionally biased region" description="Low complexity" evidence="4">
    <location>
        <begin position="368"/>
        <end position="387"/>
    </location>
</feature>
<dbReference type="OrthoDB" id="9776077at2"/>
<dbReference type="PANTHER" id="PTHR24045">
    <property type="match status" value="1"/>
</dbReference>
<keyword evidence="2 7" id="KW-0808">Transferase</keyword>
<dbReference type="RefSeq" id="WP_083526096.1">
    <property type="nucleotide sequence ID" value="NZ_CP013729.1"/>
</dbReference>
<evidence type="ECO:0000256" key="3">
    <source>
        <dbReference type="ARBA" id="ARBA00023169"/>
    </source>
</evidence>
<feature type="domain" description="Stealth protein CR1 conserved region 1" evidence="6">
    <location>
        <begin position="20"/>
        <end position="42"/>
    </location>
</feature>
<dbReference type="PATRIC" id="fig|76731.3.peg.3847"/>
<gene>
    <name evidence="7" type="ORF">RD2015_3754</name>
</gene>
<dbReference type="Pfam" id="PF11380">
    <property type="entry name" value="Stealth_CR2"/>
    <property type="match status" value="1"/>
</dbReference>
<reference evidence="7 8" key="1">
    <citation type="submission" date="2015-12" db="EMBL/GenBank/DDBJ databases">
        <title>Complete genome of Roseateles depolymerans KCTC 42856.</title>
        <authorList>
            <person name="Kim K.M."/>
        </authorList>
    </citation>
    <scope>NUCLEOTIDE SEQUENCE [LARGE SCALE GENOMIC DNA]</scope>
    <source>
        <strain evidence="7 8">KCTC 42856</strain>
    </source>
</reference>
<proteinExistence type="inferred from homology"/>
<dbReference type="PANTHER" id="PTHR24045:SF0">
    <property type="entry name" value="N-ACETYLGLUCOSAMINE-1-PHOSPHOTRANSFERASE SUBUNITS ALPHA_BETA"/>
    <property type="match status" value="1"/>
</dbReference>
<keyword evidence="8" id="KW-1185">Reference proteome</keyword>
<protein>
    <submittedName>
        <fullName evidence="7">Exopolysaccharide phosphotransferase</fullName>
    </submittedName>
</protein>
<dbReference type="Proteomes" id="UP000060699">
    <property type="component" value="Chromosome"/>
</dbReference>
<evidence type="ECO:0000313" key="7">
    <source>
        <dbReference type="EMBL" id="ALV08208.1"/>
    </source>
</evidence>
<evidence type="ECO:0000313" key="8">
    <source>
        <dbReference type="Proteomes" id="UP000060699"/>
    </source>
</evidence>
<dbReference type="Pfam" id="PF17101">
    <property type="entry name" value="Stealth_CR1"/>
    <property type="match status" value="1"/>
</dbReference>
<dbReference type="InterPro" id="IPR047141">
    <property type="entry name" value="Stealth"/>
</dbReference>
<organism evidence="7 8">
    <name type="scientific">Roseateles depolymerans</name>
    <dbReference type="NCBI Taxonomy" id="76731"/>
    <lineage>
        <taxon>Bacteria</taxon>
        <taxon>Pseudomonadati</taxon>
        <taxon>Pseudomonadota</taxon>
        <taxon>Betaproteobacteria</taxon>
        <taxon>Burkholderiales</taxon>
        <taxon>Sphaerotilaceae</taxon>
        <taxon>Roseateles</taxon>
    </lineage>
</organism>
<evidence type="ECO:0000256" key="2">
    <source>
        <dbReference type="ARBA" id="ARBA00022679"/>
    </source>
</evidence>
<evidence type="ECO:0000259" key="5">
    <source>
        <dbReference type="Pfam" id="PF11380"/>
    </source>
</evidence>
<dbReference type="EMBL" id="CP013729">
    <property type="protein sequence ID" value="ALV08208.1"/>
    <property type="molecule type" value="Genomic_DNA"/>
</dbReference>
<dbReference type="InterPro" id="IPR031358">
    <property type="entry name" value="Stealth_CR1"/>
</dbReference>
<evidence type="ECO:0000256" key="4">
    <source>
        <dbReference type="SAM" id="MobiDB-lite"/>
    </source>
</evidence>
<feature type="domain" description="Stealth protein CR2 conserved region 2" evidence="5">
    <location>
        <begin position="63"/>
        <end position="161"/>
    </location>
</feature>
<dbReference type="KEGG" id="rdp:RD2015_3754"/>
<name>A0A0U3NII0_9BURK</name>
<evidence type="ECO:0000256" key="1">
    <source>
        <dbReference type="ARBA" id="ARBA00007583"/>
    </source>
</evidence>
<accession>A0A0U3NII0</accession>
<evidence type="ECO:0000259" key="6">
    <source>
        <dbReference type="Pfam" id="PF17101"/>
    </source>
</evidence>
<comment type="similarity">
    <text evidence="1">Belongs to the stealth family.</text>
</comment>
<dbReference type="STRING" id="76731.RD2015_3754"/>